<dbReference type="AlphaFoldDB" id="A0A4Y5Z5G8"/>
<dbReference type="Pfam" id="PF14341">
    <property type="entry name" value="PilX_N"/>
    <property type="match status" value="1"/>
</dbReference>
<dbReference type="KEGG" id="lpy:FIV34_15050"/>
<sequence>MSMHNRRLPASQRGIALFLGLVFLVVLSVVAVMAMRGTLVEMRMTTNVARHESAFEASETMRAVPVNMFDQHVFERGWPTSFGGAVPDSLFTYSQDFTPTMLTKIKSSIQNDCAGNKVLLYGSLQAACGTVPAETLFDVSTWRPDVVLAMCDTSSASCSANVSANVAVVPDGSVLAEGAGGAQSAGYRGLGIGAAGGGADLLFEVRSVSAAPGGGVATTQTQYHQQIRN</sequence>
<dbReference type="EMBL" id="CP041046">
    <property type="protein sequence ID" value="QDE40427.1"/>
    <property type="molecule type" value="Genomic_DNA"/>
</dbReference>
<protein>
    <recommendedName>
        <fullName evidence="1">Type 4 fimbrial biogenesis protein PilX N-terminal domain-containing protein</fullName>
    </recommendedName>
</protein>
<feature type="domain" description="Type 4 fimbrial biogenesis protein PilX N-terminal" evidence="1">
    <location>
        <begin position="13"/>
        <end position="59"/>
    </location>
</feature>
<keyword evidence="3" id="KW-1185">Reference proteome</keyword>
<evidence type="ECO:0000313" key="3">
    <source>
        <dbReference type="Proteomes" id="UP000316093"/>
    </source>
</evidence>
<gene>
    <name evidence="2" type="ORF">FIV34_15050</name>
</gene>
<evidence type="ECO:0000313" key="2">
    <source>
        <dbReference type="EMBL" id="QDE40427.1"/>
    </source>
</evidence>
<proteinExistence type="predicted"/>
<name>A0A4Y5Z5G8_9GAMM</name>
<accession>A0A4Y5Z5G8</accession>
<dbReference type="Proteomes" id="UP000316093">
    <property type="component" value="Chromosome"/>
</dbReference>
<evidence type="ECO:0000259" key="1">
    <source>
        <dbReference type="Pfam" id="PF14341"/>
    </source>
</evidence>
<dbReference type="InterPro" id="IPR025746">
    <property type="entry name" value="PilX_N_dom"/>
</dbReference>
<dbReference type="OrthoDB" id="5952995at2"/>
<organism evidence="2 3">
    <name type="scientific">Luteibacter pinisoli</name>
    <dbReference type="NCBI Taxonomy" id="2589080"/>
    <lineage>
        <taxon>Bacteria</taxon>
        <taxon>Pseudomonadati</taxon>
        <taxon>Pseudomonadota</taxon>
        <taxon>Gammaproteobacteria</taxon>
        <taxon>Lysobacterales</taxon>
        <taxon>Rhodanobacteraceae</taxon>
        <taxon>Luteibacter</taxon>
    </lineage>
</organism>
<reference evidence="2 3" key="1">
    <citation type="submission" date="2019-06" db="EMBL/GenBank/DDBJ databases">
        <title>A complete genome sequence for Luteibacter pinisoli MAH-14.</title>
        <authorList>
            <person name="Baltrus D.A."/>
        </authorList>
    </citation>
    <scope>NUCLEOTIDE SEQUENCE [LARGE SCALE GENOMIC DNA]</scope>
    <source>
        <strain evidence="2 3">MAH-14</strain>
    </source>
</reference>